<keyword evidence="1" id="KW-0732">Signal</keyword>
<dbReference type="EMBL" id="PZJJ01000026">
    <property type="protein sequence ID" value="PTL38002.1"/>
    <property type="molecule type" value="Genomic_DNA"/>
</dbReference>
<gene>
    <name evidence="2" type="ORF">C6Y45_13380</name>
</gene>
<dbReference type="RefSeq" id="WP_107585737.1">
    <property type="nucleotide sequence ID" value="NZ_PZJJ01000026.1"/>
</dbReference>
<evidence type="ECO:0000256" key="1">
    <source>
        <dbReference type="ARBA" id="ARBA00022729"/>
    </source>
</evidence>
<dbReference type="AlphaFoldDB" id="A0A2T4U3M0"/>
<dbReference type="OrthoDB" id="9776801at2"/>
<dbReference type="NCBIfam" id="NF037995">
    <property type="entry name" value="TRAP_S1"/>
    <property type="match status" value="1"/>
</dbReference>
<dbReference type="Proteomes" id="UP000240509">
    <property type="component" value="Unassembled WGS sequence"/>
</dbReference>
<dbReference type="GO" id="GO:0055085">
    <property type="term" value="P:transmembrane transport"/>
    <property type="evidence" value="ECO:0007669"/>
    <property type="project" value="InterPro"/>
</dbReference>
<dbReference type="GO" id="GO:0030288">
    <property type="term" value="C:outer membrane-bounded periplasmic space"/>
    <property type="evidence" value="ECO:0007669"/>
    <property type="project" value="InterPro"/>
</dbReference>
<dbReference type="Gene3D" id="3.40.190.170">
    <property type="entry name" value="Bacterial extracellular solute-binding protein, family 7"/>
    <property type="match status" value="1"/>
</dbReference>
<dbReference type="PIRSF" id="PIRSF006470">
    <property type="entry name" value="DctB"/>
    <property type="match status" value="1"/>
</dbReference>
<evidence type="ECO:0000313" key="3">
    <source>
        <dbReference type="Proteomes" id="UP000240509"/>
    </source>
</evidence>
<sequence length="341" mass="37760">MKRLGGKEKFFFLAGTVSLSAFLAACGGGDENSSTEASGEGGEHTFTLTHITQTSHGWHDTAMKFDEELQELSDGRMDLEIYPAGEIGSEADMLQQMESGDIDFGIITNAYMSTRDSEFNAWFMPFVFEDLAEAVEYRGIQPAQDMLEGLSEQGFVGLDFIFAGNRHILNASEPVESPEQLAGQSIRITDGPAIQDFWDEVGAGPTAMPLPEVYTSLQTGVIDGIDIDLDALITENLYETADYLTMSNHMTWPAVVMMSEISHDGLSEEDQDIVREAMKNAIDWGVQDAVEREEANLAEAEELGMNINELDEEEFSEVKETLHQQYAEESDIIAEFLEETQ</sequence>
<comment type="caution">
    <text evidence="2">The sequence shown here is derived from an EMBL/GenBank/DDBJ whole genome shotgun (WGS) entry which is preliminary data.</text>
</comment>
<reference evidence="2 3" key="1">
    <citation type="submission" date="2018-03" db="EMBL/GenBank/DDBJ databases">
        <title>Alkalicoccus saliphilus sp. nov., isolated from a mineral pool.</title>
        <authorList>
            <person name="Zhao B."/>
        </authorList>
    </citation>
    <scope>NUCLEOTIDE SEQUENCE [LARGE SCALE GENOMIC DNA]</scope>
    <source>
        <strain evidence="2 3">6AG</strain>
    </source>
</reference>
<dbReference type="Pfam" id="PF03480">
    <property type="entry name" value="DctP"/>
    <property type="match status" value="1"/>
</dbReference>
<protein>
    <submittedName>
        <fullName evidence="2">C4-dicarboxylate ABC transporter substrate-binding protein</fullName>
    </submittedName>
</protein>
<dbReference type="InterPro" id="IPR038404">
    <property type="entry name" value="TRAP_DctP_sf"/>
</dbReference>
<dbReference type="GO" id="GO:0030246">
    <property type="term" value="F:carbohydrate binding"/>
    <property type="evidence" value="ECO:0007669"/>
    <property type="project" value="TreeGrafter"/>
</dbReference>
<dbReference type="InterPro" id="IPR018389">
    <property type="entry name" value="DctP_fam"/>
</dbReference>
<evidence type="ECO:0000313" key="2">
    <source>
        <dbReference type="EMBL" id="PTL38002.1"/>
    </source>
</evidence>
<accession>A0A2T4U3M0</accession>
<dbReference type="PANTHER" id="PTHR33376">
    <property type="match status" value="1"/>
</dbReference>
<keyword evidence="3" id="KW-1185">Reference proteome</keyword>
<dbReference type="PANTHER" id="PTHR33376:SF2">
    <property type="entry name" value="DICARBOXYLATE-BINDING PERIPLASMIC PROTEIN"/>
    <property type="match status" value="1"/>
</dbReference>
<proteinExistence type="predicted"/>
<dbReference type="PROSITE" id="PS51257">
    <property type="entry name" value="PROKAR_LIPOPROTEIN"/>
    <property type="match status" value="1"/>
</dbReference>
<dbReference type="CDD" id="cd13603">
    <property type="entry name" value="PBP2_TRAP_Siap_TeaA_like"/>
    <property type="match status" value="1"/>
</dbReference>
<name>A0A2T4U3M0_9BACI</name>
<dbReference type="InterPro" id="IPR004682">
    <property type="entry name" value="TRAP_DctP"/>
</dbReference>
<organism evidence="2 3">
    <name type="scientific">Alkalicoccus saliphilus</name>
    <dbReference type="NCBI Taxonomy" id="200989"/>
    <lineage>
        <taxon>Bacteria</taxon>
        <taxon>Bacillati</taxon>
        <taxon>Bacillota</taxon>
        <taxon>Bacilli</taxon>
        <taxon>Bacillales</taxon>
        <taxon>Bacillaceae</taxon>
        <taxon>Alkalicoccus</taxon>
    </lineage>
</organism>